<dbReference type="PANTHER" id="PTHR44943:SF8">
    <property type="entry name" value="TPR REPEAT-CONTAINING PROTEIN MJ0263"/>
    <property type="match status" value="1"/>
</dbReference>
<dbReference type="AlphaFoldDB" id="A0A1I5U298"/>
<dbReference type="SUPFAM" id="SSF81901">
    <property type="entry name" value="HCP-like"/>
    <property type="match status" value="1"/>
</dbReference>
<accession>A0A1I5U298</accession>
<feature type="compositionally biased region" description="Low complexity" evidence="4">
    <location>
        <begin position="572"/>
        <end position="585"/>
    </location>
</feature>
<evidence type="ECO:0000313" key="6">
    <source>
        <dbReference type="Proteomes" id="UP000199031"/>
    </source>
</evidence>
<evidence type="ECO:0000256" key="2">
    <source>
        <dbReference type="ARBA" id="ARBA00022803"/>
    </source>
</evidence>
<keyword evidence="2 3" id="KW-0802">TPR repeat</keyword>
<dbReference type="Pfam" id="PF13181">
    <property type="entry name" value="TPR_8"/>
    <property type="match status" value="2"/>
</dbReference>
<dbReference type="STRING" id="1465490.SAMN05444277_10319"/>
<reference evidence="5 6" key="1">
    <citation type="submission" date="2016-10" db="EMBL/GenBank/DDBJ databases">
        <authorList>
            <person name="de Groot N.N."/>
        </authorList>
    </citation>
    <scope>NUCLEOTIDE SEQUENCE [LARGE SCALE GENOMIC DNA]</scope>
    <source>
        <strain evidence="5 6">DSM 28286</strain>
    </source>
</reference>
<evidence type="ECO:0000313" key="5">
    <source>
        <dbReference type="EMBL" id="SFP89389.1"/>
    </source>
</evidence>
<dbReference type="PANTHER" id="PTHR44943">
    <property type="entry name" value="CELLULOSE SYNTHASE OPERON PROTEIN C"/>
    <property type="match status" value="1"/>
</dbReference>
<protein>
    <submittedName>
        <fullName evidence="5">Tetratricopeptide repeat-containing protein</fullName>
    </submittedName>
</protein>
<feature type="region of interest" description="Disordered" evidence="4">
    <location>
        <begin position="566"/>
        <end position="585"/>
    </location>
</feature>
<dbReference type="Gene3D" id="1.25.40.10">
    <property type="entry name" value="Tetratricopeptide repeat domain"/>
    <property type="match status" value="3"/>
</dbReference>
<evidence type="ECO:0000256" key="3">
    <source>
        <dbReference type="PROSITE-ProRule" id="PRU00339"/>
    </source>
</evidence>
<sequence>MKKTILSLVTFLSMYTIVTAQSIDDGKKFLYYERYTSAKQVFEKLASGNKDAEAVYWLGQAYLDADQLDSAKTVYQNALTAGLNDPWIWIGSAHVDVLQGGDINAAKQKFEQAITATTKTKGRNKGPNADILNAIGRAMADGPSTVGDPNYGIDKLKQAASIDPQNPGIFINLGKCYLKLGGDHGGEAFEAFRQSTVINPQFALGYYRIGLIYQSQRNQESMNEWYGKAINADPTFAPVYLQYFQYYSETDVSAAKEYLDKYIANADKDCKTEFFVGDYLFRAGKYQESLAKAKEMESGSCKDYPSISILYAYNYDRLGDSVQAKSYIQKYFAVANPDALQPADYAFAGSIFAKFPGGEDSAIAYLQKAVDLDTVKDEQLKYLITAGKIAAASANYRRQLAIVKKMETINGGKLSETEYFNLAKAITDAKEADSSKTFDSSKYLIGDSVIMLYVTAYPDKPQGYSFRTRFAKMSDVDSTRGLAVAPIEQYNEYLSKDTSEDAKKSMFANYYYLLLYYAQYATDVPKEQEYQRAIDVTEKMKAIYPDPNSDEYKFADGTGKSLQSSLDKFNKSKAANGSGSGKSQK</sequence>
<dbReference type="OrthoDB" id="638548at2"/>
<dbReference type="RefSeq" id="WP_090656290.1">
    <property type="nucleotide sequence ID" value="NZ_FOXQ01000003.1"/>
</dbReference>
<dbReference type="InterPro" id="IPR019734">
    <property type="entry name" value="TPR_rpt"/>
</dbReference>
<evidence type="ECO:0000256" key="4">
    <source>
        <dbReference type="SAM" id="MobiDB-lite"/>
    </source>
</evidence>
<name>A0A1I5U298_9BACT</name>
<proteinExistence type="predicted"/>
<feature type="repeat" description="TPR" evidence="3">
    <location>
        <begin position="52"/>
        <end position="85"/>
    </location>
</feature>
<dbReference type="InterPro" id="IPR051685">
    <property type="entry name" value="Ycf3/AcsC/BcsC/TPR_MFPF"/>
</dbReference>
<dbReference type="Proteomes" id="UP000199031">
    <property type="component" value="Unassembled WGS sequence"/>
</dbReference>
<evidence type="ECO:0000256" key="1">
    <source>
        <dbReference type="ARBA" id="ARBA00022737"/>
    </source>
</evidence>
<dbReference type="SUPFAM" id="SSF48452">
    <property type="entry name" value="TPR-like"/>
    <property type="match status" value="1"/>
</dbReference>
<keyword evidence="1" id="KW-0677">Repeat</keyword>
<feature type="repeat" description="TPR" evidence="3">
    <location>
        <begin position="203"/>
        <end position="236"/>
    </location>
</feature>
<organism evidence="5 6">
    <name type="scientific">Parafilimonas terrae</name>
    <dbReference type="NCBI Taxonomy" id="1465490"/>
    <lineage>
        <taxon>Bacteria</taxon>
        <taxon>Pseudomonadati</taxon>
        <taxon>Bacteroidota</taxon>
        <taxon>Chitinophagia</taxon>
        <taxon>Chitinophagales</taxon>
        <taxon>Chitinophagaceae</taxon>
        <taxon>Parafilimonas</taxon>
    </lineage>
</organism>
<dbReference type="PROSITE" id="PS50005">
    <property type="entry name" value="TPR"/>
    <property type="match status" value="2"/>
</dbReference>
<keyword evidence="6" id="KW-1185">Reference proteome</keyword>
<dbReference type="SMART" id="SM00028">
    <property type="entry name" value="TPR"/>
    <property type="match status" value="3"/>
</dbReference>
<dbReference type="InterPro" id="IPR011990">
    <property type="entry name" value="TPR-like_helical_dom_sf"/>
</dbReference>
<dbReference type="EMBL" id="FOXQ01000003">
    <property type="protein sequence ID" value="SFP89389.1"/>
    <property type="molecule type" value="Genomic_DNA"/>
</dbReference>
<gene>
    <name evidence="5" type="ORF">SAMN05444277_10319</name>
</gene>